<sequence length="69" mass="7886">MVVRILRSILNNEKVIQELAESAPIRAVARLIVRTAKTAEERVTGMKIGSKMDKLARTYQEEYKKALKK</sequence>
<name>A0A1I7XA79_HETBA</name>
<proteinExistence type="predicted"/>
<protein>
    <submittedName>
        <fullName evidence="2">DUF3486 family protein</fullName>
    </submittedName>
</protein>
<dbReference type="WBParaSite" id="Hba_14587">
    <property type="protein sequence ID" value="Hba_14587"/>
    <property type="gene ID" value="Hba_14587"/>
</dbReference>
<evidence type="ECO:0000313" key="2">
    <source>
        <dbReference type="WBParaSite" id="Hba_14587"/>
    </source>
</evidence>
<accession>A0A1I7XA79</accession>
<dbReference type="AlphaFoldDB" id="A0A1I7XA79"/>
<evidence type="ECO:0000313" key="1">
    <source>
        <dbReference type="Proteomes" id="UP000095283"/>
    </source>
</evidence>
<keyword evidence="1" id="KW-1185">Reference proteome</keyword>
<dbReference type="Proteomes" id="UP000095283">
    <property type="component" value="Unplaced"/>
</dbReference>
<organism evidence="1 2">
    <name type="scientific">Heterorhabditis bacteriophora</name>
    <name type="common">Entomopathogenic nematode worm</name>
    <dbReference type="NCBI Taxonomy" id="37862"/>
    <lineage>
        <taxon>Eukaryota</taxon>
        <taxon>Metazoa</taxon>
        <taxon>Ecdysozoa</taxon>
        <taxon>Nematoda</taxon>
        <taxon>Chromadorea</taxon>
        <taxon>Rhabditida</taxon>
        <taxon>Rhabditina</taxon>
        <taxon>Rhabditomorpha</taxon>
        <taxon>Strongyloidea</taxon>
        <taxon>Heterorhabditidae</taxon>
        <taxon>Heterorhabditis</taxon>
    </lineage>
</organism>
<reference evidence="2" key="1">
    <citation type="submission" date="2016-11" db="UniProtKB">
        <authorList>
            <consortium name="WormBaseParasite"/>
        </authorList>
    </citation>
    <scope>IDENTIFICATION</scope>
</reference>